<feature type="signal peptide" evidence="1">
    <location>
        <begin position="1"/>
        <end position="25"/>
    </location>
</feature>
<dbReference type="PANTHER" id="PTHR43308">
    <property type="entry name" value="OUTER MEMBRANE PROTEIN ALPHA-RELATED"/>
    <property type="match status" value="1"/>
</dbReference>
<accession>A0A947CYY4</accession>
<reference evidence="3" key="1">
    <citation type="journal article" date="2021" name="Microbiology">
        <title>Metagenomic Analysis of the Microbial Community in the Underground Coal Fire Area (Kemerovo Region, Russia) Revealed Predominance of Thermophilic Members of the Phyla Deinococcus-thermus, Aquificae, and Firmicutes.</title>
        <authorList>
            <person name="Kadnikov V."/>
            <person name="Mardanov A.V."/>
            <person name="Beletsky A.V."/>
            <person name="Karnachuk O.V."/>
            <person name="Ravin N.V."/>
        </authorList>
    </citation>
    <scope>NUCLEOTIDE SEQUENCE</scope>
    <source>
        <strain evidence="3">RBS10-49</strain>
    </source>
</reference>
<dbReference type="PANTHER" id="PTHR43308:SF5">
    <property type="entry name" value="S-LAYER PROTEIN _ PEPTIDOGLYCAN ENDO-BETA-N-ACETYLGLUCOSAMINIDASE"/>
    <property type="match status" value="1"/>
</dbReference>
<evidence type="ECO:0000259" key="2">
    <source>
        <dbReference type="PROSITE" id="PS51272"/>
    </source>
</evidence>
<comment type="caution">
    <text evidence="3">The sequence shown here is derived from an EMBL/GenBank/DDBJ whole genome shotgun (WGS) entry which is preliminary data.</text>
</comment>
<dbReference type="Pfam" id="PF00395">
    <property type="entry name" value="SLH"/>
    <property type="match status" value="2"/>
</dbReference>
<name>A0A947CYY4_HYDSH</name>
<sequence length="1348" mass="149295">MAFGFRRQLIIILVFALALSGGPGAALTALAPHAVAASGDGKPILFEGLGGKGSSPTDPVITGDPRITVTGVVVAPDVNPNDIRFEIVEQPTMNFASVRPEVSGSRFIFRDIPLLPDSNTIRFYLFRGGVRTYLDTLYVRYNDTPLITNIRVDGTPLPPLGTTPAVVREPVTRQEPTIQLPIEGEVRNADRLTITNVTTDKTPISAVIGGNGQFVSQRSVTFTVGANVLTFQAYKGNKEVYYIERTVVVVPMTSDGLLYDAKVGRAPKTRVIALDKEAVTEVPVAIDPSSRLVIDDTGADQDGYALIRGKFIFDGSPYVSQYDKMDYKVYAVNVNTGQRAPAPLHAESGVTLSASPRIFDWSGSLGGLDSQAEWRLEIEYTLIDSASRNAPKSGVIDLLSYTIRFINKDDPLWLSVTDLLTGTPWLKGATYVVTSLPLTLRVEAMNIRKEQFGIEFDGERLQPKGANASGDYEIISWNDSGASYVTFDLKIFRLPQKTGTLKLIYAPDSNNKPPVSADFTLNVYIAPYVALFTPKGTPIDRDVELTAKEEFDGLKGKIYNYRVNIVSDVPTNLRIELNGTPLSGDPANPDFKVTEQKDEYVGWELTQAGVQKVRELLREGINRLVITLPDAPQAVFVYEIRLFGQKLSRIRPGFTLEVIYNNKVMPLKPEPETNIYRTTAMFLSKLSFYVEHPKDGQVLTIQKNGVPIAQYRYTVNDSRWKMIVSDDPQNPDVLKRYVDSLPNELKPYAMPDRYNFHWEYSGDAPFEATLSQNDYKRILKSGASQSDIDRLPLTIRQIGRTSYTVLLTDKEGNLVSMATVEIERIDVGWTIIAPYKDKPTDPYPIVNKNAVEVRLFAEKATEVVVGNVRATTANTTTPDYEFNEAIGQVVPRTYYVFVATVPLKPGLNKLPVTLTIDGKKYKDEILVFNANAPLTGAIFIDTFGKKTTFSAFDKRLNLSFPKGTVLVAPPEKRTGDEYIDQRSPIYVDVPIFIAIADRVTGEVEEPITGPELKLGPIPDNFVYASPLYYIDAGDKTAPGGRDPFAYHAKDERRIGEVAPEIRTFRGRVYDNLLPSRRGTLTLAYDPSVVVQSANQITVYFHDGIKWYNIGGVVDPKKHTVTVPFIRFGYYMVMKLNRSFDDVVGHPYAKLPMETMYAKGIMPNETALTFGAYRIASRGELATALVKALDLPINAGPYEDQAGMIPLKPTFYDVRPSTDTWDYAYRYIETAARAGIVSGKKPGFFRPSDGVTREEAAVMIARAMNLKLPATPEAAQAILAKQFTDVSQMNYYALQAIAAVTKAGLMEGTPADPKAKKTTYTFNPSAPLTRAELAVILQKMMVQMKKLPK</sequence>
<dbReference type="InterPro" id="IPR001119">
    <property type="entry name" value="SLH_dom"/>
</dbReference>
<dbReference type="InterPro" id="IPR051465">
    <property type="entry name" value="Cell_Envelope_Struct_Comp"/>
</dbReference>
<keyword evidence="1" id="KW-0732">Signal</keyword>
<evidence type="ECO:0000313" key="4">
    <source>
        <dbReference type="Proteomes" id="UP000748108"/>
    </source>
</evidence>
<dbReference type="EMBL" id="JAHHQF010000001">
    <property type="protein sequence ID" value="MBT9281056.1"/>
    <property type="molecule type" value="Genomic_DNA"/>
</dbReference>
<evidence type="ECO:0000256" key="1">
    <source>
        <dbReference type="SAM" id="SignalP"/>
    </source>
</evidence>
<feature type="domain" description="SLH" evidence="2">
    <location>
        <begin position="1279"/>
        <end position="1348"/>
    </location>
</feature>
<gene>
    <name evidence="3" type="ORF">KM312_00020</name>
</gene>
<evidence type="ECO:0000313" key="3">
    <source>
        <dbReference type="EMBL" id="MBT9281056.1"/>
    </source>
</evidence>
<protein>
    <submittedName>
        <fullName evidence="3">S-layer homology domain-containing protein</fullName>
    </submittedName>
</protein>
<dbReference type="Proteomes" id="UP000748108">
    <property type="component" value="Unassembled WGS sequence"/>
</dbReference>
<feature type="chain" id="PRO_5039299609" evidence="1">
    <location>
        <begin position="26"/>
        <end position="1348"/>
    </location>
</feature>
<feature type="domain" description="SLH" evidence="2">
    <location>
        <begin position="1135"/>
        <end position="1198"/>
    </location>
</feature>
<feature type="domain" description="SLH" evidence="2">
    <location>
        <begin position="1210"/>
        <end position="1273"/>
    </location>
</feature>
<dbReference type="PROSITE" id="PS51272">
    <property type="entry name" value="SLH"/>
    <property type="match status" value="3"/>
</dbReference>
<proteinExistence type="predicted"/>
<organism evidence="3 4">
    <name type="scientific">Hydrogenibacillus schlegelii</name>
    <name type="common">Bacillus schlegelii</name>
    <dbReference type="NCBI Taxonomy" id="1484"/>
    <lineage>
        <taxon>Bacteria</taxon>
        <taxon>Bacillati</taxon>
        <taxon>Bacillota</taxon>
        <taxon>Bacilli</taxon>
        <taxon>Bacillales</taxon>
        <taxon>Bacillales Family X. Incertae Sedis</taxon>
        <taxon>Hydrogenibacillus</taxon>
    </lineage>
</organism>